<name>A0AAU7YVB1_9BACT</name>
<protein>
    <submittedName>
        <fullName evidence="2">Uncharacterized protein</fullName>
    </submittedName>
</protein>
<reference evidence="2" key="1">
    <citation type="submission" date="2023-08" db="EMBL/GenBank/DDBJ databases">
        <authorList>
            <person name="Messyasz A."/>
            <person name="Mannisto M.K."/>
            <person name="Kerkhof L.J."/>
            <person name="Haggblom M."/>
        </authorList>
    </citation>
    <scope>NUCLEOTIDE SEQUENCE</scope>
    <source>
        <strain evidence="2">M8UP39</strain>
    </source>
</reference>
<dbReference type="RefSeq" id="WP_353070896.1">
    <property type="nucleotide sequence ID" value="NZ_CP132938.1"/>
</dbReference>
<feature type="compositionally biased region" description="Polar residues" evidence="1">
    <location>
        <begin position="74"/>
        <end position="86"/>
    </location>
</feature>
<dbReference type="AlphaFoldDB" id="A0AAU7YVB1"/>
<accession>A0AAU7YVB1</accession>
<evidence type="ECO:0000313" key="2">
    <source>
        <dbReference type="EMBL" id="XCB20477.1"/>
    </source>
</evidence>
<reference evidence="2" key="2">
    <citation type="journal article" date="2024" name="Environ. Microbiol.">
        <title>Genome analysis and description of Tunturibacter gen. nov. expands the diversity of Terriglobia in tundra soils.</title>
        <authorList>
            <person name="Messyasz A."/>
            <person name="Mannisto M.K."/>
            <person name="Kerkhof L.J."/>
            <person name="Haggblom M.M."/>
        </authorList>
    </citation>
    <scope>NUCLEOTIDE SEQUENCE</scope>
    <source>
        <strain evidence="2">M8UP39</strain>
    </source>
</reference>
<gene>
    <name evidence="2" type="ORF">RBB81_12780</name>
</gene>
<dbReference type="KEGG" id="tgi:RBB81_12780"/>
<feature type="region of interest" description="Disordered" evidence="1">
    <location>
        <begin position="58"/>
        <end position="86"/>
    </location>
</feature>
<evidence type="ECO:0000256" key="1">
    <source>
        <dbReference type="SAM" id="MobiDB-lite"/>
    </source>
</evidence>
<sequence length="86" mass="9436">MDAQDLDQFSVDSLQEFNLRTNLAQLPKQNAIASDHYSNQKGKAERKVTTDFESIKNGANARLPHPATPEVLANGSNSTLLQGIVR</sequence>
<dbReference type="EMBL" id="CP132938">
    <property type="protein sequence ID" value="XCB20477.1"/>
    <property type="molecule type" value="Genomic_DNA"/>
</dbReference>
<proteinExistence type="predicted"/>
<organism evidence="2">
    <name type="scientific">Tunturiibacter gelidiferens</name>
    <dbReference type="NCBI Taxonomy" id="3069689"/>
    <lineage>
        <taxon>Bacteria</taxon>
        <taxon>Pseudomonadati</taxon>
        <taxon>Acidobacteriota</taxon>
        <taxon>Terriglobia</taxon>
        <taxon>Terriglobales</taxon>
        <taxon>Acidobacteriaceae</taxon>
        <taxon>Tunturiibacter</taxon>
    </lineage>
</organism>